<dbReference type="PANTHER" id="PTHR45751">
    <property type="entry name" value="COPINE FAMILY PROTEIN 1"/>
    <property type="match status" value="1"/>
</dbReference>
<name>A0A1V0SIU5_9VIRU</name>
<accession>A0A1V0SIU5</accession>
<feature type="domain" description="VWFA" evidence="1">
    <location>
        <begin position="42"/>
        <end position="247"/>
    </location>
</feature>
<dbReference type="GO" id="GO:0004842">
    <property type="term" value="F:ubiquitin-protein transferase activity"/>
    <property type="evidence" value="ECO:0007669"/>
    <property type="project" value="TreeGrafter"/>
</dbReference>
<reference evidence="2" key="1">
    <citation type="journal article" date="2017" name="Science">
        <title>Giant viruses with an expanded complement of translation system components.</title>
        <authorList>
            <person name="Schulz F."/>
            <person name="Yutin N."/>
            <person name="Ivanova N.N."/>
            <person name="Ortega D.R."/>
            <person name="Lee T.K."/>
            <person name="Vierheilig J."/>
            <person name="Daims H."/>
            <person name="Horn M."/>
            <person name="Wagner M."/>
            <person name="Jensen G.J."/>
            <person name="Kyrpides N.C."/>
            <person name="Koonin E.V."/>
            <person name="Woyke T."/>
        </authorList>
    </citation>
    <scope>NUCLEOTIDE SEQUENCE</scope>
    <source>
        <strain evidence="2">KNV1</strain>
    </source>
</reference>
<dbReference type="SMART" id="SM00327">
    <property type="entry name" value="VWA"/>
    <property type="match status" value="1"/>
</dbReference>
<dbReference type="InterPro" id="IPR002035">
    <property type="entry name" value="VWF_A"/>
</dbReference>
<dbReference type="InterPro" id="IPR036465">
    <property type="entry name" value="vWFA_dom_sf"/>
</dbReference>
<dbReference type="Pfam" id="PF07002">
    <property type="entry name" value="Copine"/>
    <property type="match status" value="1"/>
</dbReference>
<gene>
    <name evidence="2" type="ORF">Klosneuvirus_2_92</name>
</gene>
<dbReference type="EMBL" id="KY684109">
    <property type="protein sequence ID" value="ARF11656.1"/>
    <property type="molecule type" value="Genomic_DNA"/>
</dbReference>
<protein>
    <submittedName>
        <fullName evidence="2">Copine</fullName>
    </submittedName>
</protein>
<proteinExistence type="predicted"/>
<dbReference type="InterPro" id="IPR010734">
    <property type="entry name" value="Copine_C"/>
</dbReference>
<dbReference type="InterPro" id="IPR052079">
    <property type="entry name" value="E3_ligase/Copine_domain"/>
</dbReference>
<dbReference type="PANTHER" id="PTHR45751:SF11">
    <property type="entry name" value="COPINE FAMILY PROTEIN 2"/>
    <property type="match status" value="1"/>
</dbReference>
<evidence type="ECO:0000259" key="1">
    <source>
        <dbReference type="SMART" id="SM00327"/>
    </source>
</evidence>
<evidence type="ECO:0000313" key="2">
    <source>
        <dbReference type="EMBL" id="ARF11656.1"/>
    </source>
</evidence>
<dbReference type="GO" id="GO:0016567">
    <property type="term" value="P:protein ubiquitination"/>
    <property type="evidence" value="ECO:0007669"/>
    <property type="project" value="TreeGrafter"/>
</dbReference>
<sequence length="276" mass="31053">MGNKKSKVTKAESSNQSHKLIKDRFTSYSDLQQALRNIGLESSNLIIGIDFTKSNTWNGGMPYYPNENLHSLAPVPNPYQQVITIIGKTLEVFDDDKLIPTYGFGDASSKDHSVFSFMTDQMSGQEAPCYTFSNVLAVYNTIINNFALGKMQMSGPTSFAALINKAIDIVSKLKTYHILLIVCDGAVDCVKETTEAIVRASSHPLSIICIGIGKADFKIMEDFDDNIPERQFDNFQFVDFYKVMQQCENEEAEFAKHALMEIPEQYAYIKKYILNK</sequence>
<dbReference type="SUPFAM" id="SSF53300">
    <property type="entry name" value="vWA-like"/>
    <property type="match status" value="1"/>
</dbReference>
<organism evidence="2">
    <name type="scientific">Klosneuvirus KNV1</name>
    <dbReference type="NCBI Taxonomy" id="1977640"/>
    <lineage>
        <taxon>Viruses</taxon>
        <taxon>Varidnaviria</taxon>
        <taxon>Bamfordvirae</taxon>
        <taxon>Nucleocytoviricota</taxon>
        <taxon>Megaviricetes</taxon>
        <taxon>Imitervirales</taxon>
        <taxon>Mimiviridae</taxon>
        <taxon>Klosneuvirinae</taxon>
        <taxon>Klosneuvirus</taxon>
    </lineage>
</organism>